<evidence type="ECO:0000259" key="7">
    <source>
        <dbReference type="PROSITE" id="PS00036"/>
    </source>
</evidence>
<dbReference type="InterPro" id="IPR004827">
    <property type="entry name" value="bZIP"/>
</dbReference>
<dbReference type="GO" id="GO:0000981">
    <property type="term" value="F:DNA-binding transcription factor activity, RNA polymerase II-specific"/>
    <property type="evidence" value="ECO:0007669"/>
    <property type="project" value="TreeGrafter"/>
</dbReference>
<dbReference type="EMBL" id="CATQJA010001853">
    <property type="protein sequence ID" value="CAJ0568902.1"/>
    <property type="molecule type" value="Genomic_DNA"/>
</dbReference>
<dbReference type="PROSITE" id="PS00036">
    <property type="entry name" value="BZIP_BASIC"/>
    <property type="match status" value="1"/>
</dbReference>
<organism evidence="8 9">
    <name type="scientific">Mesorhabditis spiculigera</name>
    <dbReference type="NCBI Taxonomy" id="96644"/>
    <lineage>
        <taxon>Eukaryota</taxon>
        <taxon>Metazoa</taxon>
        <taxon>Ecdysozoa</taxon>
        <taxon>Nematoda</taxon>
        <taxon>Chromadorea</taxon>
        <taxon>Rhabditida</taxon>
        <taxon>Rhabditina</taxon>
        <taxon>Rhabditomorpha</taxon>
        <taxon>Rhabditoidea</taxon>
        <taxon>Rhabditidae</taxon>
        <taxon>Mesorhabditinae</taxon>
        <taxon>Mesorhabditis</taxon>
    </lineage>
</organism>
<dbReference type="GO" id="GO:0000978">
    <property type="term" value="F:RNA polymerase II cis-regulatory region sequence-specific DNA binding"/>
    <property type="evidence" value="ECO:0007669"/>
    <property type="project" value="InterPro"/>
</dbReference>
<sequence>MLRIDVFQRLSAEETARYEELSKSYFEDFYAGAASTADCLSSLEQEKCYTDSSLPSCSNPVSPLPKELPTPTDAELDALYNDMLHKDSPLETLAFAHPGSQQQQQQHSLNDPTTTPVMHNVSLGVPLTQANLTDVMPQMNFSCELPCPPALVGASAIPSAAFNSSHFWHNHTEGPLPGYLRTEGLNNLTMAVQQMCHNEPVLAEIGAVNYSTNVQPPVVTNLQVPYANLNGGLYDSFGRRSASISNESSIESSSSSASPRYSSEAENHSPSQSRFYGKLLPQPIESQHDKYHLYDKARVPIVCSVLPRRRGRQSKDEQLAMAYRLPATAAAISDMSLPELQKMLRCEDLSEEQKNLIRKIRRRGKNKVAARTCRQRRGEVKPDGAPAVPQNLGHLNAWNGQNEHARTLFRRQ</sequence>
<evidence type="ECO:0000313" key="8">
    <source>
        <dbReference type="EMBL" id="CAJ0568902.1"/>
    </source>
</evidence>
<comment type="caution">
    <text evidence="8">The sequence shown here is derived from an EMBL/GenBank/DDBJ whole genome shotgun (WGS) entry which is preliminary data.</text>
</comment>
<proteinExistence type="predicted"/>
<keyword evidence="1" id="KW-0805">Transcription regulation</keyword>
<dbReference type="InterPro" id="IPR047167">
    <property type="entry name" value="NFE2-like"/>
</dbReference>
<feature type="compositionally biased region" description="Low complexity" evidence="6">
    <location>
        <begin position="245"/>
        <end position="264"/>
    </location>
</feature>
<dbReference type="Proteomes" id="UP001177023">
    <property type="component" value="Unassembled WGS sequence"/>
</dbReference>
<feature type="non-terminal residue" evidence="8">
    <location>
        <position position="1"/>
    </location>
</feature>
<dbReference type="InterPro" id="IPR004826">
    <property type="entry name" value="bZIP_Maf"/>
</dbReference>
<gene>
    <name evidence="8" type="ORF">MSPICULIGERA_LOCUS7406</name>
</gene>
<dbReference type="SUPFAM" id="SSF47454">
    <property type="entry name" value="A DNA-binding domain in eukaryotic transcription factors"/>
    <property type="match status" value="1"/>
</dbReference>
<keyword evidence="2" id="KW-0238">DNA-binding</keyword>
<dbReference type="Gene3D" id="1.10.880.10">
    <property type="entry name" value="Transcription factor, Skn-1-like, DNA-binding domain"/>
    <property type="match status" value="1"/>
</dbReference>
<name>A0AA36G0P8_9BILA</name>
<keyword evidence="9" id="KW-1185">Reference proteome</keyword>
<protein>
    <recommendedName>
        <fullName evidence="7">BZIP domain-containing protein</fullName>
    </recommendedName>
</protein>
<dbReference type="PANTHER" id="PTHR24411">
    <property type="entry name" value="NUCLEAR FACTOR ERYTHROID 2-RELATED FACTOR"/>
    <property type="match status" value="1"/>
</dbReference>
<evidence type="ECO:0000256" key="2">
    <source>
        <dbReference type="ARBA" id="ARBA00023125"/>
    </source>
</evidence>
<dbReference type="GO" id="GO:0005634">
    <property type="term" value="C:nucleus"/>
    <property type="evidence" value="ECO:0007669"/>
    <property type="project" value="TreeGrafter"/>
</dbReference>
<evidence type="ECO:0000313" key="9">
    <source>
        <dbReference type="Proteomes" id="UP001177023"/>
    </source>
</evidence>
<feature type="region of interest" description="Disordered" evidence="6">
    <location>
        <begin position="245"/>
        <end position="276"/>
    </location>
</feature>
<evidence type="ECO:0000256" key="3">
    <source>
        <dbReference type="ARBA" id="ARBA00023159"/>
    </source>
</evidence>
<feature type="domain" description="BZIP" evidence="7">
    <location>
        <begin position="361"/>
        <end position="376"/>
    </location>
</feature>
<keyword evidence="4" id="KW-0804">Transcription</keyword>
<evidence type="ECO:0000256" key="1">
    <source>
        <dbReference type="ARBA" id="ARBA00023015"/>
    </source>
</evidence>
<evidence type="ECO:0000256" key="6">
    <source>
        <dbReference type="SAM" id="MobiDB-lite"/>
    </source>
</evidence>
<evidence type="ECO:0000256" key="5">
    <source>
        <dbReference type="ARBA" id="ARBA00023242"/>
    </source>
</evidence>
<reference evidence="8" key="1">
    <citation type="submission" date="2023-06" db="EMBL/GenBank/DDBJ databases">
        <authorList>
            <person name="Delattre M."/>
        </authorList>
    </citation>
    <scope>NUCLEOTIDE SEQUENCE</scope>
    <source>
        <strain evidence="8">AF72</strain>
    </source>
</reference>
<feature type="region of interest" description="Disordered" evidence="6">
    <location>
        <begin position="377"/>
        <end position="396"/>
    </location>
</feature>
<accession>A0AA36G0P8</accession>
<evidence type="ECO:0000256" key="4">
    <source>
        <dbReference type="ARBA" id="ARBA00023163"/>
    </source>
</evidence>
<dbReference type="InterPro" id="IPR008917">
    <property type="entry name" value="TF_DNA-bd_sf"/>
</dbReference>
<dbReference type="Pfam" id="PF03131">
    <property type="entry name" value="bZIP_Maf"/>
    <property type="match status" value="1"/>
</dbReference>
<dbReference type="AlphaFoldDB" id="A0AA36G0P8"/>
<keyword evidence="5" id="KW-0539">Nucleus</keyword>
<keyword evidence="3" id="KW-0010">Activator</keyword>
<dbReference type="PANTHER" id="PTHR24411:SF55">
    <property type="entry name" value="SEGMENTATION PROTEIN CAP'N'COLLAR"/>
    <property type="match status" value="1"/>
</dbReference>